<feature type="transmembrane region" description="Helical" evidence="1">
    <location>
        <begin position="21"/>
        <end position="39"/>
    </location>
</feature>
<reference evidence="2 3" key="1">
    <citation type="submission" date="2020-07" db="EMBL/GenBank/DDBJ databases">
        <title>Sequencing the genomes of 1000 actinobacteria strains.</title>
        <authorList>
            <person name="Klenk H.-P."/>
        </authorList>
    </citation>
    <scope>NUCLEOTIDE SEQUENCE [LARGE SCALE GENOMIC DNA]</scope>
    <source>
        <strain evidence="2 3">DSM 45772</strain>
    </source>
</reference>
<dbReference type="EMBL" id="JACCBN010000001">
    <property type="protein sequence ID" value="NYD34134.1"/>
    <property type="molecule type" value="Genomic_DNA"/>
</dbReference>
<feature type="transmembrane region" description="Helical" evidence="1">
    <location>
        <begin position="45"/>
        <end position="64"/>
    </location>
</feature>
<accession>A0A7Y9J3Y8</accession>
<dbReference type="Pfam" id="PF03729">
    <property type="entry name" value="DUF308"/>
    <property type="match status" value="1"/>
</dbReference>
<feature type="transmembrane region" description="Helical" evidence="1">
    <location>
        <begin position="134"/>
        <end position="156"/>
    </location>
</feature>
<proteinExistence type="predicted"/>
<feature type="transmembrane region" description="Helical" evidence="1">
    <location>
        <begin position="101"/>
        <end position="122"/>
    </location>
</feature>
<comment type="caution">
    <text evidence="2">The sequence shown here is derived from an EMBL/GenBank/DDBJ whole genome shotgun (WGS) entry which is preliminary data.</text>
</comment>
<keyword evidence="1" id="KW-0812">Transmembrane</keyword>
<feature type="transmembrane region" description="Helical" evidence="1">
    <location>
        <begin position="162"/>
        <end position="180"/>
    </location>
</feature>
<dbReference type="RefSeq" id="WP_179792119.1">
    <property type="nucleotide sequence ID" value="NZ_BAABHP010000012.1"/>
</dbReference>
<evidence type="ECO:0008006" key="4">
    <source>
        <dbReference type="Google" id="ProtNLM"/>
    </source>
</evidence>
<protein>
    <recommendedName>
        <fullName evidence="4">DUF308 domain-containing protein</fullName>
    </recommendedName>
</protein>
<evidence type="ECO:0000256" key="1">
    <source>
        <dbReference type="SAM" id="Phobius"/>
    </source>
</evidence>
<evidence type="ECO:0000313" key="3">
    <source>
        <dbReference type="Proteomes" id="UP000535890"/>
    </source>
</evidence>
<dbReference type="AlphaFoldDB" id="A0A7Y9J3Y8"/>
<sequence length="187" mass="18595">MSTSVSAPAAPASTGREQVPLLLARVVFALVWAVIVAVVAPGIGWGAAILLALYPLGDVVLVGLDARSAGSTARVGLAANAALSALAAVALALAATQDVPSVLRVWGAWAVVAGLGQLVVALSRRRVRRGQWPLVVSGALSVVVGVAFVVMAAGPAPELTPVAGYAVAGAVFALVGLLRLRHSSTAA</sequence>
<name>A0A7Y9J3Y8_9PSEU</name>
<gene>
    <name evidence="2" type="ORF">BJ983_000236</name>
</gene>
<keyword evidence="1" id="KW-0472">Membrane</keyword>
<keyword evidence="1" id="KW-1133">Transmembrane helix</keyword>
<evidence type="ECO:0000313" key="2">
    <source>
        <dbReference type="EMBL" id="NYD34134.1"/>
    </source>
</evidence>
<dbReference type="InterPro" id="IPR005325">
    <property type="entry name" value="DUF308_memb"/>
</dbReference>
<dbReference type="Proteomes" id="UP000535890">
    <property type="component" value="Unassembled WGS sequence"/>
</dbReference>
<organism evidence="2 3">
    <name type="scientific">Actinomycetospora corticicola</name>
    <dbReference type="NCBI Taxonomy" id="663602"/>
    <lineage>
        <taxon>Bacteria</taxon>
        <taxon>Bacillati</taxon>
        <taxon>Actinomycetota</taxon>
        <taxon>Actinomycetes</taxon>
        <taxon>Pseudonocardiales</taxon>
        <taxon>Pseudonocardiaceae</taxon>
        <taxon>Actinomycetospora</taxon>
    </lineage>
</organism>
<keyword evidence="3" id="KW-1185">Reference proteome</keyword>
<feature type="transmembrane region" description="Helical" evidence="1">
    <location>
        <begin position="76"/>
        <end position="95"/>
    </location>
</feature>